<sequence>MCHFEASPRAIKVGTGAGAPAGVELLRGQKKKEKSLLTSFDVRTSWRSASLEQPGEFKYFSRFWTLELKQKDCGSVCLSGGVATAVHDHSQPLRSHQCIDSFLGRNGMSATGILTHWTECNCGSCYVSSVFCESVVSHWSS</sequence>
<dbReference type="AlphaFoldDB" id="A0A4C1ZZD7"/>
<name>A0A4C1ZZD7_EUMVA</name>
<evidence type="ECO:0000313" key="2">
    <source>
        <dbReference type="Proteomes" id="UP000299102"/>
    </source>
</evidence>
<dbReference type="Proteomes" id="UP000299102">
    <property type="component" value="Unassembled WGS sequence"/>
</dbReference>
<gene>
    <name evidence="1" type="ORF">EVAR_67433_1</name>
</gene>
<reference evidence="1 2" key="1">
    <citation type="journal article" date="2019" name="Commun. Biol.">
        <title>The bagworm genome reveals a unique fibroin gene that provides high tensile strength.</title>
        <authorList>
            <person name="Kono N."/>
            <person name="Nakamura H."/>
            <person name="Ohtoshi R."/>
            <person name="Tomita M."/>
            <person name="Numata K."/>
            <person name="Arakawa K."/>
        </authorList>
    </citation>
    <scope>NUCLEOTIDE SEQUENCE [LARGE SCALE GENOMIC DNA]</scope>
</reference>
<comment type="caution">
    <text evidence="1">The sequence shown here is derived from an EMBL/GenBank/DDBJ whole genome shotgun (WGS) entry which is preliminary data.</text>
</comment>
<dbReference type="EMBL" id="BGZK01002422">
    <property type="protein sequence ID" value="GBP93816.1"/>
    <property type="molecule type" value="Genomic_DNA"/>
</dbReference>
<accession>A0A4C1ZZD7</accession>
<organism evidence="1 2">
    <name type="scientific">Eumeta variegata</name>
    <name type="common">Bagworm moth</name>
    <name type="synonym">Eumeta japonica</name>
    <dbReference type="NCBI Taxonomy" id="151549"/>
    <lineage>
        <taxon>Eukaryota</taxon>
        <taxon>Metazoa</taxon>
        <taxon>Ecdysozoa</taxon>
        <taxon>Arthropoda</taxon>
        <taxon>Hexapoda</taxon>
        <taxon>Insecta</taxon>
        <taxon>Pterygota</taxon>
        <taxon>Neoptera</taxon>
        <taxon>Endopterygota</taxon>
        <taxon>Lepidoptera</taxon>
        <taxon>Glossata</taxon>
        <taxon>Ditrysia</taxon>
        <taxon>Tineoidea</taxon>
        <taxon>Psychidae</taxon>
        <taxon>Oiketicinae</taxon>
        <taxon>Eumeta</taxon>
    </lineage>
</organism>
<evidence type="ECO:0000313" key="1">
    <source>
        <dbReference type="EMBL" id="GBP93816.1"/>
    </source>
</evidence>
<proteinExistence type="predicted"/>
<keyword evidence="2" id="KW-1185">Reference proteome</keyword>
<protein>
    <submittedName>
        <fullName evidence="1">Uncharacterized protein</fullName>
    </submittedName>
</protein>